<organism evidence="2 3">
    <name type="scientific">Hyaloscypha variabilis (strain UAMH 11265 / GT02V1 / F)</name>
    <name type="common">Meliniomyces variabilis</name>
    <dbReference type="NCBI Taxonomy" id="1149755"/>
    <lineage>
        <taxon>Eukaryota</taxon>
        <taxon>Fungi</taxon>
        <taxon>Dikarya</taxon>
        <taxon>Ascomycota</taxon>
        <taxon>Pezizomycotina</taxon>
        <taxon>Leotiomycetes</taxon>
        <taxon>Helotiales</taxon>
        <taxon>Hyaloscyphaceae</taxon>
        <taxon>Hyaloscypha</taxon>
        <taxon>Hyaloscypha variabilis</taxon>
    </lineage>
</organism>
<proteinExistence type="predicted"/>
<evidence type="ECO:0000313" key="3">
    <source>
        <dbReference type="Proteomes" id="UP000235786"/>
    </source>
</evidence>
<accession>A0A2J6QT68</accession>
<dbReference type="OrthoDB" id="3558727at2759"/>
<evidence type="ECO:0000313" key="2">
    <source>
        <dbReference type="EMBL" id="PMD29465.1"/>
    </source>
</evidence>
<feature type="compositionally biased region" description="Polar residues" evidence="1">
    <location>
        <begin position="34"/>
        <end position="49"/>
    </location>
</feature>
<dbReference type="AlphaFoldDB" id="A0A2J6QT68"/>
<feature type="region of interest" description="Disordered" evidence="1">
    <location>
        <begin position="34"/>
        <end position="64"/>
    </location>
</feature>
<sequence>MAVILNLGQKTFSTCAATYSLTADASTSSFSNIDGSDPFSSNGSGSWQPVDSEPPLPRQSSCPAVPALPDLDFSIQTDHSVPVGASNPKKAMVDAREMNMDRNLQTISPNTAYVGTSRNVPNNYDYDASLTPGYPATGQTTYPDVPSGQIAYPDSPNPTTTDMPGTMWPPNMFDLASQADFDINAPFTTVIPDIQNSSHLANRWGDQAFGPNYRGFGGGS</sequence>
<reference evidence="2 3" key="1">
    <citation type="submission" date="2016-04" db="EMBL/GenBank/DDBJ databases">
        <title>A degradative enzymes factory behind the ericoid mycorrhizal symbiosis.</title>
        <authorList>
            <consortium name="DOE Joint Genome Institute"/>
            <person name="Martino E."/>
            <person name="Morin E."/>
            <person name="Grelet G."/>
            <person name="Kuo A."/>
            <person name="Kohler A."/>
            <person name="Daghino S."/>
            <person name="Barry K."/>
            <person name="Choi C."/>
            <person name="Cichocki N."/>
            <person name="Clum A."/>
            <person name="Copeland A."/>
            <person name="Hainaut M."/>
            <person name="Haridas S."/>
            <person name="Labutti K."/>
            <person name="Lindquist E."/>
            <person name="Lipzen A."/>
            <person name="Khouja H.-R."/>
            <person name="Murat C."/>
            <person name="Ohm R."/>
            <person name="Olson A."/>
            <person name="Spatafora J."/>
            <person name="Veneault-Fourrey C."/>
            <person name="Henrissat B."/>
            <person name="Grigoriev I."/>
            <person name="Martin F."/>
            <person name="Perotto S."/>
        </authorList>
    </citation>
    <scope>NUCLEOTIDE SEQUENCE [LARGE SCALE GENOMIC DNA]</scope>
    <source>
        <strain evidence="2 3">F</strain>
    </source>
</reference>
<protein>
    <submittedName>
        <fullName evidence="2">Uncharacterized protein</fullName>
    </submittedName>
</protein>
<keyword evidence="3" id="KW-1185">Reference proteome</keyword>
<dbReference type="EMBL" id="KZ613974">
    <property type="protein sequence ID" value="PMD29465.1"/>
    <property type="molecule type" value="Genomic_DNA"/>
</dbReference>
<dbReference type="Proteomes" id="UP000235786">
    <property type="component" value="Unassembled WGS sequence"/>
</dbReference>
<evidence type="ECO:0000256" key="1">
    <source>
        <dbReference type="SAM" id="MobiDB-lite"/>
    </source>
</evidence>
<gene>
    <name evidence="2" type="ORF">L207DRAFT_593501</name>
</gene>
<name>A0A2J6QT68_HYAVF</name>